<name>A0A0V0RF37_9BILA</name>
<reference evidence="1 2" key="1">
    <citation type="submission" date="2015-01" db="EMBL/GenBank/DDBJ databases">
        <title>Evolution of Trichinella species and genotypes.</title>
        <authorList>
            <person name="Korhonen P.K."/>
            <person name="Edoardo P."/>
            <person name="Giuseppe L.R."/>
            <person name="Gasser R.B."/>
        </authorList>
    </citation>
    <scope>NUCLEOTIDE SEQUENCE [LARGE SCALE GENOMIC DNA]</scope>
    <source>
        <strain evidence="1">ISS37</strain>
    </source>
</reference>
<accession>A0A0V0RF37</accession>
<dbReference type="OrthoDB" id="5936901at2759"/>
<gene>
    <name evidence="1" type="ORF">T07_2131</name>
</gene>
<comment type="caution">
    <text evidence="1">The sequence shown here is derived from an EMBL/GenBank/DDBJ whole genome shotgun (WGS) entry which is preliminary data.</text>
</comment>
<protein>
    <submittedName>
        <fullName evidence="1">Uncharacterized protein</fullName>
    </submittedName>
</protein>
<evidence type="ECO:0000313" key="2">
    <source>
        <dbReference type="Proteomes" id="UP000054630"/>
    </source>
</evidence>
<sequence>MAACHPTAWFPIDQDGQHVQERAVKPLDQHLGHGTGFHVGDGTCGCPSGEVVRQDQDVPVLRRGLFQRPKNVHANTLQSVIRSNGLH</sequence>
<proteinExistence type="predicted"/>
<dbReference type="EMBL" id="JYDL01000222">
    <property type="protein sequence ID" value="KRX13110.1"/>
    <property type="molecule type" value="Genomic_DNA"/>
</dbReference>
<evidence type="ECO:0000313" key="1">
    <source>
        <dbReference type="EMBL" id="KRX13110.1"/>
    </source>
</evidence>
<dbReference type="AlphaFoldDB" id="A0A0V0RF37"/>
<keyword evidence="2" id="KW-1185">Reference proteome</keyword>
<dbReference type="Proteomes" id="UP000054630">
    <property type="component" value="Unassembled WGS sequence"/>
</dbReference>
<organism evidence="1 2">
    <name type="scientific">Trichinella nelsoni</name>
    <dbReference type="NCBI Taxonomy" id="6336"/>
    <lineage>
        <taxon>Eukaryota</taxon>
        <taxon>Metazoa</taxon>
        <taxon>Ecdysozoa</taxon>
        <taxon>Nematoda</taxon>
        <taxon>Enoplea</taxon>
        <taxon>Dorylaimia</taxon>
        <taxon>Trichinellida</taxon>
        <taxon>Trichinellidae</taxon>
        <taxon>Trichinella</taxon>
    </lineage>
</organism>